<dbReference type="RefSeq" id="WP_169457108.1">
    <property type="nucleotide sequence ID" value="NZ_CP051774.1"/>
</dbReference>
<sequence>MVSIPSKESQEPDEGSHEEVLFHELLEIQDPAERAERLASIEDRRQRRDLESLLVVADSPTACLSLSAPVLMDMNESGNNLVGVRIGRYVIESLIGEGGMGVVYQVLQVEPFERRAAMKIVHGGFATPGILARFEKERQILAKLQHPNIAQLHDAGTFSAGAPYFVMELVDGYPVTNYCSNGCLGLEDRLQIFEDICLAILHAHRMGVIHCDIKPGNVLVATIADRPVAKVIDFGIATALKEDSLAKASRTLAGGLRGTPEYMSPEQLANDPAKIDNRTDIYSLGVLLYEIVTDSSPFALEGALPGELDELCRRIKEHEPVPPSARMRFTGKNPAVRARGDLDKVILKALAKQPEERYQDVGDLIADLALYLRNEPVKAAAPSVARLVRRTLRRHRIILVAIAAAIGSAALVGGMRISQARADDRRRELLAEQVRASELRQLVMKWLPELADAKWDDFGSPNVTQAQLLRDISEKNLPTKLALVTAALETPDVYSNWAIHAPIMIQTLVGFDPDEIKRQALLEALTPNKATRSSSWPSVWRSRLFDRRSGAAATQQQIAASIDELAGTSRPTTILAICESLLPYSEQLDEGARASIMNSLTQTLLTTTKAQSYFESLHLNAQPQETPHDIMQDKAMRARILTCFEVFCNSHAALRTLESITYSPHEEPTDVRDFLNILVGALSDGEIKHLFDKLLRDPLVSKAAVGVDNEELEQAFQGITTVEYWDFVFSIVVLNSAAIRQPEAMRQEIVEISIPRWRGKQRTRYTPETIFQLLGTLNKEAFDAAVDTYIDLLENPTQELDQDFFDFRPAEKISTLVLINGHRLESEHRRRLALLLLGKRWHEGYADLAGLDDLQALAFLASSLGPTEVASAVDIYSKWYAAYRGVNDFQEKYSLAKLQDLPLAEESEESERSKKFKLRAKLPSRLGRIFAEFSRNIGKQTIPEFVAAVRRNIEKFPTLLDRQYAEAIGVAATRMDADKRRELTRWVMTGKFFQHLQALIAMKEAGEKLPRGSYQHLLFQDLGNFLPNEEGPPLLGLRKGDMVDSGMMELNVYAEVLQDEDAKQLVAEIIKWLQGLHSRDLRMPQTSQEQEALLKGMVSSLSPLSKHIDLVNVPEREGLADLTLTAIGLAMNRFQVESWIYDEHPYSDCVALLKDTYVEIFNAVSAEQQGSLRRRLSHAILDSTNLREVATLVELLGETASGNGLNDLTIKILEHPFLIEDLDPLIQKWVGIEAGRRFKSRREVEEWVSEKL</sequence>
<evidence type="ECO:0000256" key="4">
    <source>
        <dbReference type="ARBA" id="ARBA00022840"/>
    </source>
</evidence>
<reference evidence="7 8" key="1">
    <citation type="submission" date="2020-04" db="EMBL/GenBank/DDBJ databases">
        <title>Luteolibacter sp. G-1-1-1 isolated from soil.</title>
        <authorList>
            <person name="Dahal R.H."/>
        </authorList>
    </citation>
    <scope>NUCLEOTIDE SEQUENCE [LARGE SCALE GENOMIC DNA]</scope>
    <source>
        <strain evidence="7 8">G-1-1-1</strain>
    </source>
</reference>
<dbReference type="Gene3D" id="3.30.200.20">
    <property type="entry name" value="Phosphorylase Kinase, domain 1"/>
    <property type="match status" value="1"/>
</dbReference>
<keyword evidence="2 5" id="KW-0547">Nucleotide-binding</keyword>
<gene>
    <name evidence="7" type="ORF">HHL09_23495</name>
</gene>
<dbReference type="Proteomes" id="UP000501812">
    <property type="component" value="Chromosome"/>
</dbReference>
<evidence type="ECO:0000256" key="2">
    <source>
        <dbReference type="ARBA" id="ARBA00022741"/>
    </source>
</evidence>
<dbReference type="PANTHER" id="PTHR43289:SF6">
    <property type="entry name" value="SERINE_THREONINE-PROTEIN KINASE NEKL-3"/>
    <property type="match status" value="1"/>
</dbReference>
<proteinExistence type="predicted"/>
<keyword evidence="8" id="KW-1185">Reference proteome</keyword>
<dbReference type="PROSITE" id="PS00107">
    <property type="entry name" value="PROTEIN_KINASE_ATP"/>
    <property type="match status" value="1"/>
</dbReference>
<name>A0A858RPS1_9BACT</name>
<dbReference type="Pfam" id="PF00069">
    <property type="entry name" value="Pkinase"/>
    <property type="match status" value="1"/>
</dbReference>
<evidence type="ECO:0000256" key="5">
    <source>
        <dbReference type="PROSITE-ProRule" id="PRU10141"/>
    </source>
</evidence>
<dbReference type="PROSITE" id="PS00108">
    <property type="entry name" value="PROTEIN_KINASE_ST"/>
    <property type="match status" value="1"/>
</dbReference>
<dbReference type="GO" id="GO:0005524">
    <property type="term" value="F:ATP binding"/>
    <property type="evidence" value="ECO:0007669"/>
    <property type="project" value="UniProtKB-UniRule"/>
</dbReference>
<evidence type="ECO:0000313" key="8">
    <source>
        <dbReference type="Proteomes" id="UP000501812"/>
    </source>
</evidence>
<dbReference type="InterPro" id="IPR011009">
    <property type="entry name" value="Kinase-like_dom_sf"/>
</dbReference>
<feature type="domain" description="Protein kinase" evidence="6">
    <location>
        <begin position="89"/>
        <end position="372"/>
    </location>
</feature>
<evidence type="ECO:0000313" key="7">
    <source>
        <dbReference type="EMBL" id="QJE98621.1"/>
    </source>
</evidence>
<evidence type="ECO:0000256" key="1">
    <source>
        <dbReference type="ARBA" id="ARBA00022679"/>
    </source>
</evidence>
<dbReference type="AlphaFoldDB" id="A0A858RPS1"/>
<dbReference type="SUPFAM" id="SSF56112">
    <property type="entry name" value="Protein kinase-like (PK-like)"/>
    <property type="match status" value="1"/>
</dbReference>
<dbReference type="GO" id="GO:0004674">
    <property type="term" value="F:protein serine/threonine kinase activity"/>
    <property type="evidence" value="ECO:0007669"/>
    <property type="project" value="UniProtKB-KW"/>
</dbReference>
<dbReference type="CDD" id="cd14014">
    <property type="entry name" value="STKc_PknB_like"/>
    <property type="match status" value="1"/>
</dbReference>
<dbReference type="KEGG" id="luo:HHL09_23495"/>
<evidence type="ECO:0000259" key="6">
    <source>
        <dbReference type="PROSITE" id="PS50011"/>
    </source>
</evidence>
<keyword evidence="7" id="KW-0723">Serine/threonine-protein kinase</keyword>
<protein>
    <submittedName>
        <fullName evidence="7">Serine/threonine protein kinase</fullName>
    </submittedName>
</protein>
<feature type="binding site" evidence="5">
    <location>
        <position position="119"/>
    </location>
    <ligand>
        <name>ATP</name>
        <dbReference type="ChEBI" id="CHEBI:30616"/>
    </ligand>
</feature>
<dbReference type="InterPro" id="IPR017441">
    <property type="entry name" value="Protein_kinase_ATP_BS"/>
</dbReference>
<keyword evidence="3 7" id="KW-0418">Kinase</keyword>
<dbReference type="SMART" id="SM00220">
    <property type="entry name" value="S_TKc"/>
    <property type="match status" value="1"/>
</dbReference>
<dbReference type="PANTHER" id="PTHR43289">
    <property type="entry name" value="MITOGEN-ACTIVATED PROTEIN KINASE KINASE KINASE 20-RELATED"/>
    <property type="match status" value="1"/>
</dbReference>
<organism evidence="7 8">
    <name type="scientific">Luteolibacter luteus</name>
    <dbReference type="NCBI Taxonomy" id="2728835"/>
    <lineage>
        <taxon>Bacteria</taxon>
        <taxon>Pseudomonadati</taxon>
        <taxon>Verrucomicrobiota</taxon>
        <taxon>Verrucomicrobiia</taxon>
        <taxon>Verrucomicrobiales</taxon>
        <taxon>Verrucomicrobiaceae</taxon>
        <taxon>Luteolibacter</taxon>
    </lineage>
</organism>
<keyword evidence="1" id="KW-0808">Transferase</keyword>
<dbReference type="Gene3D" id="1.10.510.10">
    <property type="entry name" value="Transferase(Phosphotransferase) domain 1"/>
    <property type="match status" value="1"/>
</dbReference>
<dbReference type="PROSITE" id="PS50011">
    <property type="entry name" value="PROTEIN_KINASE_DOM"/>
    <property type="match status" value="1"/>
</dbReference>
<accession>A0A858RPS1</accession>
<dbReference type="InterPro" id="IPR008271">
    <property type="entry name" value="Ser/Thr_kinase_AS"/>
</dbReference>
<dbReference type="InterPro" id="IPR000719">
    <property type="entry name" value="Prot_kinase_dom"/>
</dbReference>
<evidence type="ECO:0000256" key="3">
    <source>
        <dbReference type="ARBA" id="ARBA00022777"/>
    </source>
</evidence>
<dbReference type="EMBL" id="CP051774">
    <property type="protein sequence ID" value="QJE98621.1"/>
    <property type="molecule type" value="Genomic_DNA"/>
</dbReference>
<keyword evidence="4 5" id="KW-0067">ATP-binding</keyword>